<comment type="caution">
    <text evidence="1">The sequence shown here is derived from an EMBL/GenBank/DDBJ whole genome shotgun (WGS) entry which is preliminary data.</text>
</comment>
<gene>
    <name evidence="1" type="ORF">RAMLITH_02785</name>
</gene>
<name>A0A7X6DCN1_9BURK</name>
<dbReference type="Proteomes" id="UP000521868">
    <property type="component" value="Unassembled WGS sequence"/>
</dbReference>
<proteinExistence type="predicted"/>
<dbReference type="EMBL" id="VTOX01000001">
    <property type="protein sequence ID" value="NKE64737.1"/>
    <property type="molecule type" value="Genomic_DNA"/>
</dbReference>
<organism evidence="1 2">
    <name type="scientific">Ramlibacter lithotrophicus</name>
    <dbReference type="NCBI Taxonomy" id="2606681"/>
    <lineage>
        <taxon>Bacteria</taxon>
        <taxon>Pseudomonadati</taxon>
        <taxon>Pseudomonadota</taxon>
        <taxon>Betaproteobacteria</taxon>
        <taxon>Burkholderiales</taxon>
        <taxon>Comamonadaceae</taxon>
        <taxon>Ramlibacter</taxon>
    </lineage>
</organism>
<evidence type="ECO:0008006" key="3">
    <source>
        <dbReference type="Google" id="ProtNLM"/>
    </source>
</evidence>
<dbReference type="AlphaFoldDB" id="A0A7X6DCN1"/>
<accession>A0A7X6DCN1</accession>
<reference evidence="1 2" key="1">
    <citation type="journal article" date="2020" name="Nature">
        <title>Bacterial chemolithoautotrophy via manganese oxidation.</title>
        <authorList>
            <person name="Yu H."/>
            <person name="Leadbetter J.R."/>
        </authorList>
    </citation>
    <scope>NUCLEOTIDE SEQUENCE [LARGE SCALE GENOMIC DNA]</scope>
    <source>
        <strain evidence="1 2">RBP-1</strain>
    </source>
</reference>
<keyword evidence="2" id="KW-1185">Reference proteome</keyword>
<sequence>MRTDVQTHSTQTFRDLSAQELLAVGGGLYIVDDGSSAGGGGAWDSGADYGWTADSGFGTGSGPADYSNTITAVIDVTVNSALVFGGPSGVAAGITYSIVGGYVMDSASTSPNGMISDIYAP</sequence>
<dbReference type="RefSeq" id="WP_168105801.1">
    <property type="nucleotide sequence ID" value="NZ_VTOX01000001.1"/>
</dbReference>
<protein>
    <recommendedName>
        <fullName evidence="3">Bacteriocin</fullName>
    </recommendedName>
</protein>
<evidence type="ECO:0000313" key="1">
    <source>
        <dbReference type="EMBL" id="NKE64737.1"/>
    </source>
</evidence>
<evidence type="ECO:0000313" key="2">
    <source>
        <dbReference type="Proteomes" id="UP000521868"/>
    </source>
</evidence>